<evidence type="ECO:0000313" key="9">
    <source>
        <dbReference type="Proteomes" id="UP000249248"/>
    </source>
</evidence>
<protein>
    <recommendedName>
        <fullName evidence="7">DUF3817 domain-containing protein</fullName>
    </recommendedName>
</protein>
<dbReference type="GO" id="GO:0005886">
    <property type="term" value="C:plasma membrane"/>
    <property type="evidence" value="ECO:0007669"/>
    <property type="project" value="UniProtKB-SubCell"/>
</dbReference>
<dbReference type="NCBIfam" id="TIGR03954">
    <property type="entry name" value="integ_memb_HG"/>
    <property type="match status" value="1"/>
</dbReference>
<feature type="transmembrane region" description="Helical" evidence="6">
    <location>
        <begin position="67"/>
        <end position="88"/>
    </location>
</feature>
<keyword evidence="9" id="KW-1185">Reference proteome</keyword>
<dbReference type="RefSeq" id="WP_111063340.1">
    <property type="nucleotide sequence ID" value="NZ_JBHUCU010000007.1"/>
</dbReference>
<keyword evidence="4 6" id="KW-1133">Transmembrane helix</keyword>
<evidence type="ECO:0000256" key="3">
    <source>
        <dbReference type="ARBA" id="ARBA00022692"/>
    </source>
</evidence>
<keyword evidence="3 6" id="KW-0812">Transmembrane</keyword>
<organism evidence="8 9">
    <name type="scientific">Putridiphycobacter roseus</name>
    <dbReference type="NCBI Taxonomy" id="2219161"/>
    <lineage>
        <taxon>Bacteria</taxon>
        <taxon>Pseudomonadati</taxon>
        <taxon>Bacteroidota</taxon>
        <taxon>Flavobacteriia</taxon>
        <taxon>Flavobacteriales</taxon>
        <taxon>Crocinitomicaceae</taxon>
        <taxon>Putridiphycobacter</taxon>
    </lineage>
</organism>
<proteinExistence type="predicted"/>
<gene>
    <name evidence="8" type="ORF">DNU06_10750</name>
</gene>
<evidence type="ECO:0000256" key="5">
    <source>
        <dbReference type="ARBA" id="ARBA00023136"/>
    </source>
</evidence>
<dbReference type="PANTHER" id="PTHR40077">
    <property type="entry name" value="MEMBRANE PROTEIN-RELATED"/>
    <property type="match status" value="1"/>
</dbReference>
<dbReference type="Pfam" id="PF12823">
    <property type="entry name" value="DUF3817"/>
    <property type="match status" value="1"/>
</dbReference>
<feature type="transmembrane region" description="Helical" evidence="6">
    <location>
        <begin position="12"/>
        <end position="30"/>
    </location>
</feature>
<keyword evidence="5 6" id="KW-0472">Membrane</keyword>
<dbReference type="EMBL" id="QKSB01000006">
    <property type="protein sequence ID" value="PZE16731.1"/>
    <property type="molecule type" value="Genomic_DNA"/>
</dbReference>
<comment type="caution">
    <text evidence="8">The sequence shown here is derived from an EMBL/GenBank/DDBJ whole genome shotgun (WGS) entry which is preliminary data.</text>
</comment>
<dbReference type="OrthoDB" id="1121311at2"/>
<feature type="domain" description="DUF3817" evidence="7">
    <location>
        <begin position="8"/>
        <end position="92"/>
    </location>
</feature>
<evidence type="ECO:0000256" key="6">
    <source>
        <dbReference type="SAM" id="Phobius"/>
    </source>
</evidence>
<sequence length="108" mass="12247">MHLNNNLGILRLLSLMEGISYIAFAITMPLKYNLDILLPNKIMGYTHGFLFLAYCIFVLLVGIQQKWAFKTIFIAGFASLVPFATFWADAKIFKPTQLGLPSNYIAKR</sequence>
<comment type="subcellular location">
    <subcellularLocation>
        <location evidence="1">Cell membrane</location>
        <topology evidence="1">Multi-pass membrane protein</topology>
    </subcellularLocation>
</comment>
<keyword evidence="2" id="KW-1003">Cell membrane</keyword>
<evidence type="ECO:0000259" key="7">
    <source>
        <dbReference type="Pfam" id="PF12823"/>
    </source>
</evidence>
<dbReference type="InterPro" id="IPR023845">
    <property type="entry name" value="DUF3817_TM"/>
</dbReference>
<accession>A0A2W1N1C2</accession>
<evidence type="ECO:0000313" key="8">
    <source>
        <dbReference type="EMBL" id="PZE16731.1"/>
    </source>
</evidence>
<feature type="transmembrane region" description="Helical" evidence="6">
    <location>
        <begin position="42"/>
        <end position="61"/>
    </location>
</feature>
<name>A0A2W1N1C2_9FLAO</name>
<reference evidence="8 9" key="1">
    <citation type="submission" date="2018-06" db="EMBL/GenBank/DDBJ databases">
        <title>The draft genome sequence of Crocinitomix sp. SM1701.</title>
        <authorList>
            <person name="Zhang X."/>
        </authorList>
    </citation>
    <scope>NUCLEOTIDE SEQUENCE [LARGE SCALE GENOMIC DNA]</scope>
    <source>
        <strain evidence="8 9">SM1701</strain>
    </source>
</reference>
<dbReference type="Proteomes" id="UP000249248">
    <property type="component" value="Unassembled WGS sequence"/>
</dbReference>
<evidence type="ECO:0000256" key="1">
    <source>
        <dbReference type="ARBA" id="ARBA00004651"/>
    </source>
</evidence>
<dbReference type="PANTHER" id="PTHR40077:SF2">
    <property type="entry name" value="MEMBRANE PROTEIN"/>
    <property type="match status" value="1"/>
</dbReference>
<evidence type="ECO:0000256" key="2">
    <source>
        <dbReference type="ARBA" id="ARBA00022475"/>
    </source>
</evidence>
<dbReference type="AlphaFoldDB" id="A0A2W1N1C2"/>
<evidence type="ECO:0000256" key="4">
    <source>
        <dbReference type="ARBA" id="ARBA00022989"/>
    </source>
</evidence>